<dbReference type="Pfam" id="PF02362">
    <property type="entry name" value="B3"/>
    <property type="match status" value="1"/>
</dbReference>
<feature type="compositionally biased region" description="Acidic residues" evidence="6">
    <location>
        <begin position="39"/>
        <end position="48"/>
    </location>
</feature>
<sequence>MYACAQEIPSAFTASIQTVQKTSVEEEEESSDDNYVSDSETDDEDSDEEIHANDSVRKKRKQACTREKPGRIRRVLSDIYGVEIFRSGLARQPENPYFVSKVNPKRKSEFLLTLFIVCHGKYIPKDLVIDHNLELPEEISFVDPNGRRWTSRRKIWKGGRTFYTKGWRKLCQCNFVKEDDICICEFIKIDQEHCVKVSFVRADRTRNDEHD</sequence>
<keyword evidence="2" id="KW-0805">Transcription regulation</keyword>
<evidence type="ECO:0000313" key="9">
    <source>
        <dbReference type="Proteomes" id="UP001318860"/>
    </source>
</evidence>
<keyword evidence="4" id="KW-0804">Transcription</keyword>
<dbReference type="InterPro" id="IPR015300">
    <property type="entry name" value="DNA-bd_pseudobarrel_sf"/>
</dbReference>
<feature type="region of interest" description="Disordered" evidence="6">
    <location>
        <begin position="19"/>
        <end position="65"/>
    </location>
</feature>
<evidence type="ECO:0000256" key="5">
    <source>
        <dbReference type="ARBA" id="ARBA00023242"/>
    </source>
</evidence>
<dbReference type="InterPro" id="IPR003340">
    <property type="entry name" value="B3_DNA-bd"/>
</dbReference>
<evidence type="ECO:0000256" key="6">
    <source>
        <dbReference type="SAM" id="MobiDB-lite"/>
    </source>
</evidence>
<dbReference type="Gene3D" id="2.40.330.10">
    <property type="entry name" value="DNA-binding pseudobarrel domain"/>
    <property type="match status" value="1"/>
</dbReference>
<dbReference type="SMART" id="SM01019">
    <property type="entry name" value="B3"/>
    <property type="match status" value="1"/>
</dbReference>
<reference evidence="8 9" key="1">
    <citation type="journal article" date="2021" name="Comput. Struct. Biotechnol. J.">
        <title>De novo genome assembly of the potent medicinal plant Rehmannia glutinosa using nanopore technology.</title>
        <authorList>
            <person name="Ma L."/>
            <person name="Dong C."/>
            <person name="Song C."/>
            <person name="Wang X."/>
            <person name="Zheng X."/>
            <person name="Niu Y."/>
            <person name="Chen S."/>
            <person name="Feng W."/>
        </authorList>
    </citation>
    <scope>NUCLEOTIDE SEQUENCE [LARGE SCALE GENOMIC DNA]</scope>
    <source>
        <strain evidence="8">DH-2019</strain>
    </source>
</reference>
<keyword evidence="3" id="KW-0238">DNA-binding</keyword>
<dbReference type="Proteomes" id="UP001318860">
    <property type="component" value="Unassembled WGS sequence"/>
</dbReference>
<dbReference type="SUPFAM" id="SSF101936">
    <property type="entry name" value="DNA-binding pseudobarrel domain"/>
    <property type="match status" value="1"/>
</dbReference>
<comment type="caution">
    <text evidence="8">The sequence shown here is derived from an EMBL/GenBank/DDBJ whole genome shotgun (WGS) entry which is preliminary data.</text>
</comment>
<dbReference type="CDD" id="cd10017">
    <property type="entry name" value="B3_DNA"/>
    <property type="match status" value="1"/>
</dbReference>
<evidence type="ECO:0000256" key="2">
    <source>
        <dbReference type="ARBA" id="ARBA00023015"/>
    </source>
</evidence>
<feature type="domain" description="TF-B3" evidence="7">
    <location>
        <begin position="123"/>
        <end position="203"/>
    </location>
</feature>
<evidence type="ECO:0000256" key="3">
    <source>
        <dbReference type="ARBA" id="ARBA00023125"/>
    </source>
</evidence>
<organism evidence="8 9">
    <name type="scientific">Rehmannia glutinosa</name>
    <name type="common">Chinese foxglove</name>
    <dbReference type="NCBI Taxonomy" id="99300"/>
    <lineage>
        <taxon>Eukaryota</taxon>
        <taxon>Viridiplantae</taxon>
        <taxon>Streptophyta</taxon>
        <taxon>Embryophyta</taxon>
        <taxon>Tracheophyta</taxon>
        <taxon>Spermatophyta</taxon>
        <taxon>Magnoliopsida</taxon>
        <taxon>eudicotyledons</taxon>
        <taxon>Gunneridae</taxon>
        <taxon>Pentapetalae</taxon>
        <taxon>asterids</taxon>
        <taxon>lamiids</taxon>
        <taxon>Lamiales</taxon>
        <taxon>Orobanchaceae</taxon>
        <taxon>Rehmannieae</taxon>
        <taxon>Rehmannia</taxon>
    </lineage>
</organism>
<gene>
    <name evidence="8" type="ORF">DH2020_030662</name>
</gene>
<evidence type="ECO:0000313" key="8">
    <source>
        <dbReference type="EMBL" id="KAK6135594.1"/>
    </source>
</evidence>
<evidence type="ECO:0000256" key="1">
    <source>
        <dbReference type="ARBA" id="ARBA00004123"/>
    </source>
</evidence>
<protein>
    <recommendedName>
        <fullName evidence="7">TF-B3 domain-containing protein</fullName>
    </recommendedName>
</protein>
<proteinExistence type="predicted"/>
<comment type="subcellular location">
    <subcellularLocation>
        <location evidence="1">Nucleus</location>
    </subcellularLocation>
</comment>
<dbReference type="PROSITE" id="PS50863">
    <property type="entry name" value="B3"/>
    <property type="match status" value="1"/>
</dbReference>
<accession>A0ABR0VK85</accession>
<evidence type="ECO:0000259" key="7">
    <source>
        <dbReference type="PROSITE" id="PS50863"/>
    </source>
</evidence>
<keyword evidence="5" id="KW-0539">Nucleus</keyword>
<name>A0ABR0VK85_REHGL</name>
<keyword evidence="9" id="KW-1185">Reference proteome</keyword>
<evidence type="ECO:0000256" key="4">
    <source>
        <dbReference type="ARBA" id="ARBA00023163"/>
    </source>
</evidence>
<dbReference type="EMBL" id="JABTTQ020001088">
    <property type="protein sequence ID" value="KAK6135594.1"/>
    <property type="molecule type" value="Genomic_DNA"/>
</dbReference>